<protein>
    <submittedName>
        <fullName evidence="3">Restriction endonuclease</fullName>
    </submittedName>
</protein>
<dbReference type="InterPro" id="IPR011856">
    <property type="entry name" value="tRNA_endonuc-like_dom_sf"/>
</dbReference>
<dbReference type="InterPro" id="IPR011335">
    <property type="entry name" value="Restrct_endonuc-II-like"/>
</dbReference>
<dbReference type="InterPro" id="IPR052906">
    <property type="entry name" value="Type_IV_Methyl-Rstrct_Enzyme"/>
</dbReference>
<dbReference type="SUPFAM" id="SSF52980">
    <property type="entry name" value="Restriction endonuclease-like"/>
    <property type="match status" value="1"/>
</dbReference>
<dbReference type="RefSeq" id="WP_320056856.1">
    <property type="nucleotide sequence ID" value="NZ_QKOF01000005.1"/>
</dbReference>
<dbReference type="GO" id="GO:0009307">
    <property type="term" value="P:DNA restriction-modification system"/>
    <property type="evidence" value="ECO:0007669"/>
    <property type="project" value="InterPro"/>
</dbReference>
<dbReference type="InterPro" id="IPR007560">
    <property type="entry name" value="Restrct_endonuc_IV_Mrr"/>
</dbReference>
<gene>
    <name evidence="3" type="ORF">DNK57_04060</name>
</gene>
<dbReference type="Pfam" id="PF04471">
    <property type="entry name" value="Mrr_cat"/>
    <property type="match status" value="1"/>
</dbReference>
<name>A0A842YPF0_METTF</name>
<dbReference type="GO" id="GO:0003677">
    <property type="term" value="F:DNA binding"/>
    <property type="evidence" value="ECO:0007669"/>
    <property type="project" value="InterPro"/>
</dbReference>
<accession>A0A842YPF0</accession>
<keyword evidence="3" id="KW-0255">Endonuclease</keyword>
<sequence length="258" mass="28795">MEELKKQKLVDFIAKVMEDSGFKVYKDFRTSQHIVDIYGILPTALGDIGVVVACKNYDENWKVGMDVLKEMEMAAKTLKASKVVIVTTSDFSSQARNYAVKRNMKLIDRNCLIRIAEEFSKKIQAPEDEDEDEDEEYYDEEEVEVYNPPSNIFHTRPGRGVLSRKEKRAPVAPIIRGLMQNTIILILTVVAVSFIIATLLQIAAGLGTSLTGVLKLMIAAALSYGIPYLVEEDGAVVMIKGTIVFFSSLLLLVILILI</sequence>
<keyword evidence="1" id="KW-1133">Transmembrane helix</keyword>
<dbReference type="PANTHER" id="PTHR30015">
    <property type="entry name" value="MRR RESTRICTION SYSTEM PROTEIN"/>
    <property type="match status" value="1"/>
</dbReference>
<keyword evidence="3" id="KW-0378">Hydrolase</keyword>
<feature type="domain" description="Restriction endonuclease type IV Mrr" evidence="2">
    <location>
        <begin position="2"/>
        <end position="115"/>
    </location>
</feature>
<dbReference type="Proteomes" id="UP000646659">
    <property type="component" value="Unassembled WGS sequence"/>
</dbReference>
<feature type="transmembrane region" description="Helical" evidence="1">
    <location>
        <begin position="183"/>
        <end position="204"/>
    </location>
</feature>
<proteinExistence type="predicted"/>
<organism evidence="3 4">
    <name type="scientific">Methanothermobacter thermautotrophicus</name>
    <name type="common">Methanobacterium thermoformicicum</name>
    <dbReference type="NCBI Taxonomy" id="145262"/>
    <lineage>
        <taxon>Archaea</taxon>
        <taxon>Methanobacteriati</taxon>
        <taxon>Methanobacteriota</taxon>
        <taxon>Methanomada group</taxon>
        <taxon>Methanobacteria</taxon>
        <taxon>Methanobacteriales</taxon>
        <taxon>Methanobacteriaceae</taxon>
        <taxon>Methanothermobacter</taxon>
    </lineage>
</organism>
<evidence type="ECO:0000313" key="3">
    <source>
        <dbReference type="EMBL" id="MBE2899994.1"/>
    </source>
</evidence>
<evidence type="ECO:0000259" key="2">
    <source>
        <dbReference type="Pfam" id="PF04471"/>
    </source>
</evidence>
<dbReference type="GO" id="GO:0015666">
    <property type="term" value="F:restriction endodeoxyribonuclease activity"/>
    <property type="evidence" value="ECO:0007669"/>
    <property type="project" value="TreeGrafter"/>
</dbReference>
<dbReference type="AlphaFoldDB" id="A0A842YPF0"/>
<dbReference type="PANTHER" id="PTHR30015:SF7">
    <property type="entry name" value="TYPE IV METHYL-DIRECTED RESTRICTION ENZYME ECOKMRR"/>
    <property type="match status" value="1"/>
</dbReference>
<keyword evidence="1" id="KW-0812">Transmembrane</keyword>
<dbReference type="Gene3D" id="3.40.1350.10">
    <property type="match status" value="1"/>
</dbReference>
<reference evidence="3" key="1">
    <citation type="submission" date="2018-06" db="EMBL/GenBank/DDBJ databases">
        <title>Draft genome sequence of Methanothermobacter thermautotrophicus Strain WHS, a thermophilic, hydrogenotrophic methanogen isolated from Washburn Hot Springs in Yellowstone National Park, USA.</title>
        <authorList>
            <person name="Mckay L.J."/>
            <person name="Klingelsmith K."/>
            <person name="Inskeep W.P."/>
            <person name="Fields M.W."/>
        </authorList>
    </citation>
    <scope>NUCLEOTIDE SEQUENCE</scope>
    <source>
        <strain evidence="3">WHS</strain>
    </source>
</reference>
<keyword evidence="1" id="KW-0472">Membrane</keyword>
<dbReference type="EMBL" id="QKOF01000005">
    <property type="protein sequence ID" value="MBE2899994.1"/>
    <property type="molecule type" value="Genomic_DNA"/>
</dbReference>
<evidence type="ECO:0000256" key="1">
    <source>
        <dbReference type="SAM" id="Phobius"/>
    </source>
</evidence>
<feature type="transmembrane region" description="Helical" evidence="1">
    <location>
        <begin position="237"/>
        <end position="257"/>
    </location>
</feature>
<evidence type="ECO:0000313" key="4">
    <source>
        <dbReference type="Proteomes" id="UP000646659"/>
    </source>
</evidence>
<keyword evidence="3" id="KW-0540">Nuclease</keyword>
<comment type="caution">
    <text evidence="3">The sequence shown here is derived from an EMBL/GenBank/DDBJ whole genome shotgun (WGS) entry which is preliminary data.</text>
</comment>